<reference evidence="2 3" key="1">
    <citation type="journal article" date="2019" name="Sci. Rep.">
        <title>Orb-weaving spider Araneus ventricosus genome elucidates the spidroin gene catalogue.</title>
        <authorList>
            <person name="Kono N."/>
            <person name="Nakamura H."/>
            <person name="Ohtoshi R."/>
            <person name="Moran D.A.P."/>
            <person name="Shinohara A."/>
            <person name="Yoshida Y."/>
            <person name="Fujiwara M."/>
            <person name="Mori M."/>
            <person name="Tomita M."/>
            <person name="Arakawa K."/>
        </authorList>
    </citation>
    <scope>NUCLEOTIDE SEQUENCE [LARGE SCALE GENOMIC DNA]</scope>
</reference>
<organism evidence="2 3">
    <name type="scientific">Araneus ventricosus</name>
    <name type="common">Orbweaver spider</name>
    <name type="synonym">Epeira ventricosa</name>
    <dbReference type="NCBI Taxonomy" id="182803"/>
    <lineage>
        <taxon>Eukaryota</taxon>
        <taxon>Metazoa</taxon>
        <taxon>Ecdysozoa</taxon>
        <taxon>Arthropoda</taxon>
        <taxon>Chelicerata</taxon>
        <taxon>Arachnida</taxon>
        <taxon>Araneae</taxon>
        <taxon>Araneomorphae</taxon>
        <taxon>Entelegynae</taxon>
        <taxon>Araneoidea</taxon>
        <taxon>Araneidae</taxon>
        <taxon>Araneus</taxon>
    </lineage>
</organism>
<gene>
    <name evidence="2" type="ORF">AVEN_82522_1</name>
</gene>
<evidence type="ECO:0000313" key="2">
    <source>
        <dbReference type="EMBL" id="GBM97502.1"/>
    </source>
</evidence>
<dbReference type="Proteomes" id="UP000499080">
    <property type="component" value="Unassembled WGS sequence"/>
</dbReference>
<keyword evidence="3" id="KW-1185">Reference proteome</keyword>
<keyword evidence="1" id="KW-1133">Transmembrane helix</keyword>
<sequence length="124" mass="14248">MRMDYPDCKEIPRPDFNCFNEISPYHSCKPYLFSKQMKDKVSVTAAPMFFTRLILSRDAEESSGASALLLVHSFFMFPFLCFTLVVILHSLLHFLIREIEAEIILCRNPMAVDCKLLLCCNSGD</sequence>
<dbReference type="EMBL" id="BGPR01004240">
    <property type="protein sequence ID" value="GBM97502.1"/>
    <property type="molecule type" value="Genomic_DNA"/>
</dbReference>
<protein>
    <submittedName>
        <fullName evidence="2">Uncharacterized protein</fullName>
    </submittedName>
</protein>
<comment type="caution">
    <text evidence="2">The sequence shown here is derived from an EMBL/GenBank/DDBJ whole genome shotgun (WGS) entry which is preliminary data.</text>
</comment>
<dbReference type="AlphaFoldDB" id="A0A4Y2K8A5"/>
<keyword evidence="1" id="KW-0812">Transmembrane</keyword>
<evidence type="ECO:0000313" key="3">
    <source>
        <dbReference type="Proteomes" id="UP000499080"/>
    </source>
</evidence>
<proteinExistence type="predicted"/>
<evidence type="ECO:0000256" key="1">
    <source>
        <dbReference type="SAM" id="Phobius"/>
    </source>
</evidence>
<accession>A0A4Y2K8A5</accession>
<keyword evidence="1" id="KW-0472">Membrane</keyword>
<name>A0A4Y2K8A5_ARAVE</name>
<feature type="transmembrane region" description="Helical" evidence="1">
    <location>
        <begin position="65"/>
        <end position="88"/>
    </location>
</feature>